<dbReference type="EMBL" id="LAZR01065228">
    <property type="protein sequence ID" value="KKK55971.1"/>
    <property type="molecule type" value="Genomic_DNA"/>
</dbReference>
<protein>
    <submittedName>
        <fullName evidence="1">Uncharacterized protein</fullName>
    </submittedName>
</protein>
<evidence type="ECO:0000313" key="1">
    <source>
        <dbReference type="EMBL" id="KKK55971.1"/>
    </source>
</evidence>
<feature type="non-terminal residue" evidence="1">
    <location>
        <position position="1"/>
    </location>
</feature>
<dbReference type="AlphaFoldDB" id="A0A0F8Z780"/>
<sequence>IIGNALKSARIDIVGGETEFFDKITTAITSGKTVDRWVSSSQVLTDVKNTFFNGDSEYFLGQMKQFVSQFNIGSEDIKNLSIAALIGKMMGMTADEEIRNQLEKILGTARTAGVAESSASAMKLVKSRCRITGLTTARMSSA</sequence>
<organism evidence="1">
    <name type="scientific">marine sediment metagenome</name>
    <dbReference type="NCBI Taxonomy" id="412755"/>
    <lineage>
        <taxon>unclassified sequences</taxon>
        <taxon>metagenomes</taxon>
        <taxon>ecological metagenomes</taxon>
    </lineage>
</organism>
<reference evidence="1" key="1">
    <citation type="journal article" date="2015" name="Nature">
        <title>Complex archaea that bridge the gap between prokaryotes and eukaryotes.</title>
        <authorList>
            <person name="Spang A."/>
            <person name="Saw J.H."/>
            <person name="Jorgensen S.L."/>
            <person name="Zaremba-Niedzwiedzka K."/>
            <person name="Martijn J."/>
            <person name="Lind A.E."/>
            <person name="van Eijk R."/>
            <person name="Schleper C."/>
            <person name="Guy L."/>
            <person name="Ettema T.J."/>
        </authorList>
    </citation>
    <scope>NUCLEOTIDE SEQUENCE</scope>
</reference>
<comment type="caution">
    <text evidence="1">The sequence shown here is derived from an EMBL/GenBank/DDBJ whole genome shotgun (WGS) entry which is preliminary data.</text>
</comment>
<name>A0A0F8Z780_9ZZZZ</name>
<gene>
    <name evidence="1" type="ORF">LCGC14_3069200</name>
</gene>
<accession>A0A0F8Z780</accession>
<proteinExistence type="predicted"/>